<reference evidence="2 3" key="1">
    <citation type="submission" date="2012-11" db="EMBL/GenBank/DDBJ databases">
        <title>Whole genome sequence of Acidisphaera rubrifaciens HS-AP3.</title>
        <authorList>
            <person name="Azuma Y."/>
            <person name="Higashiura N."/>
            <person name="Hirakawa H."/>
            <person name="Matsushita K."/>
        </authorList>
    </citation>
    <scope>NUCLEOTIDE SEQUENCE [LARGE SCALE GENOMIC DNA]</scope>
    <source>
        <strain evidence="2 3">HS-AP3</strain>
    </source>
</reference>
<dbReference type="AlphaFoldDB" id="A0A0D6P5G0"/>
<protein>
    <submittedName>
        <fullName evidence="2">Uncharacterized protein</fullName>
    </submittedName>
</protein>
<feature type="transmembrane region" description="Helical" evidence="1">
    <location>
        <begin position="83"/>
        <end position="104"/>
    </location>
</feature>
<keyword evidence="1" id="KW-0472">Membrane</keyword>
<proteinExistence type="predicted"/>
<feature type="transmembrane region" description="Helical" evidence="1">
    <location>
        <begin position="119"/>
        <end position="141"/>
    </location>
</feature>
<evidence type="ECO:0000313" key="3">
    <source>
        <dbReference type="Proteomes" id="UP000032680"/>
    </source>
</evidence>
<feature type="transmembrane region" description="Helical" evidence="1">
    <location>
        <begin position="147"/>
        <end position="166"/>
    </location>
</feature>
<gene>
    <name evidence="2" type="ORF">Asru_0092_06</name>
</gene>
<accession>A0A0D6P5G0</accession>
<organism evidence="2 3">
    <name type="scientific">Acidisphaera rubrifaciens HS-AP3</name>
    <dbReference type="NCBI Taxonomy" id="1231350"/>
    <lineage>
        <taxon>Bacteria</taxon>
        <taxon>Pseudomonadati</taxon>
        <taxon>Pseudomonadota</taxon>
        <taxon>Alphaproteobacteria</taxon>
        <taxon>Acetobacterales</taxon>
        <taxon>Acetobacteraceae</taxon>
        <taxon>Acidisphaera</taxon>
    </lineage>
</organism>
<sequence>MTPTAGLPAALGPWNAYFELLGAAAATLIGLLFVAASVGTGFFTHERAYAVRTFLSPSVVNLATVLAACLIAIAPFPDGRGCGVLILADGLFGCLYGAGVWRAFVRNDRHHHVPLDDRIWYLVVPAPAHAGILAAGALLVARADGGCALLALSAAALLMISIRNAWDMTTWMILSRER</sequence>
<feature type="transmembrane region" description="Helical" evidence="1">
    <location>
        <begin position="55"/>
        <end position="77"/>
    </location>
</feature>
<dbReference type="Proteomes" id="UP000032680">
    <property type="component" value="Unassembled WGS sequence"/>
</dbReference>
<keyword evidence="1" id="KW-0812">Transmembrane</keyword>
<keyword evidence="3" id="KW-1185">Reference proteome</keyword>
<dbReference type="EMBL" id="BANB01000092">
    <property type="protein sequence ID" value="GAN76433.1"/>
    <property type="molecule type" value="Genomic_DNA"/>
</dbReference>
<feature type="transmembrane region" description="Helical" evidence="1">
    <location>
        <begin position="20"/>
        <end position="43"/>
    </location>
</feature>
<name>A0A0D6P5G0_9PROT</name>
<evidence type="ECO:0000313" key="2">
    <source>
        <dbReference type="EMBL" id="GAN76433.1"/>
    </source>
</evidence>
<keyword evidence="1" id="KW-1133">Transmembrane helix</keyword>
<evidence type="ECO:0000256" key="1">
    <source>
        <dbReference type="SAM" id="Phobius"/>
    </source>
</evidence>
<comment type="caution">
    <text evidence="2">The sequence shown here is derived from an EMBL/GenBank/DDBJ whole genome shotgun (WGS) entry which is preliminary data.</text>
</comment>
<dbReference type="RefSeq" id="WP_048860238.1">
    <property type="nucleotide sequence ID" value="NZ_BANB01000092.1"/>
</dbReference>